<evidence type="ECO:0008006" key="3">
    <source>
        <dbReference type="Google" id="ProtNLM"/>
    </source>
</evidence>
<accession>A0ABP1R2B7</accession>
<evidence type="ECO:0000313" key="1">
    <source>
        <dbReference type="EMBL" id="CAL8117505.1"/>
    </source>
</evidence>
<name>A0ABP1R2B7_9HEXA</name>
<proteinExistence type="predicted"/>
<dbReference type="EMBL" id="CAXLJM020000054">
    <property type="protein sequence ID" value="CAL8117505.1"/>
    <property type="molecule type" value="Genomic_DNA"/>
</dbReference>
<dbReference type="Proteomes" id="UP001642540">
    <property type="component" value="Unassembled WGS sequence"/>
</dbReference>
<keyword evidence="2" id="KW-1185">Reference proteome</keyword>
<sequence length="80" mass="9200">MAEVAFTVSRRDYLGAKLAEANKRYQEFAICMAYFKLTGTITPEGLLKIRETTATAANLVEEVRYELEKYDKLVQKMDKD</sequence>
<gene>
    <name evidence="1" type="ORF">ODALV1_LOCUS17726</name>
</gene>
<reference evidence="1 2" key="1">
    <citation type="submission" date="2024-08" db="EMBL/GenBank/DDBJ databases">
        <authorList>
            <person name="Cucini C."/>
            <person name="Frati F."/>
        </authorList>
    </citation>
    <scope>NUCLEOTIDE SEQUENCE [LARGE SCALE GENOMIC DNA]</scope>
</reference>
<protein>
    <recommendedName>
        <fullName evidence="3">Four helix bundle protein</fullName>
    </recommendedName>
</protein>
<comment type="caution">
    <text evidence="1">The sequence shown here is derived from an EMBL/GenBank/DDBJ whole genome shotgun (WGS) entry which is preliminary data.</text>
</comment>
<evidence type="ECO:0000313" key="2">
    <source>
        <dbReference type="Proteomes" id="UP001642540"/>
    </source>
</evidence>
<organism evidence="1 2">
    <name type="scientific">Orchesella dallaii</name>
    <dbReference type="NCBI Taxonomy" id="48710"/>
    <lineage>
        <taxon>Eukaryota</taxon>
        <taxon>Metazoa</taxon>
        <taxon>Ecdysozoa</taxon>
        <taxon>Arthropoda</taxon>
        <taxon>Hexapoda</taxon>
        <taxon>Collembola</taxon>
        <taxon>Entomobryomorpha</taxon>
        <taxon>Entomobryoidea</taxon>
        <taxon>Orchesellidae</taxon>
        <taxon>Orchesellinae</taxon>
        <taxon>Orchesella</taxon>
    </lineage>
</organism>